<accession>A0A1I7CVH9</accession>
<dbReference type="PIRSF" id="PIRSF029208">
    <property type="entry name" value="Phage_tail_GPU"/>
    <property type="match status" value="1"/>
</dbReference>
<dbReference type="InterPro" id="IPR016912">
    <property type="entry name" value="Phage_P2_GpU"/>
</dbReference>
<proteinExistence type="predicted"/>
<dbReference type="AlphaFoldDB" id="A0A1I7CVH9"/>
<organism evidence="1 2">
    <name type="scientific">Halomonas saccharevitans</name>
    <dbReference type="NCBI Taxonomy" id="416872"/>
    <lineage>
        <taxon>Bacteria</taxon>
        <taxon>Pseudomonadati</taxon>
        <taxon>Pseudomonadota</taxon>
        <taxon>Gammaproteobacteria</taxon>
        <taxon>Oceanospirillales</taxon>
        <taxon>Halomonadaceae</taxon>
        <taxon>Halomonas</taxon>
    </lineage>
</organism>
<name>A0A1I7CVH9_9GAMM</name>
<dbReference type="RefSeq" id="WP_089852389.1">
    <property type="nucleotide sequence ID" value="NZ_FPAQ01000066.1"/>
</dbReference>
<evidence type="ECO:0000313" key="2">
    <source>
        <dbReference type="Proteomes" id="UP000199594"/>
    </source>
</evidence>
<dbReference type="Proteomes" id="UP000199594">
    <property type="component" value="Unassembled WGS sequence"/>
</dbReference>
<protein>
    <recommendedName>
        <fullName evidence="3">Phage protein U</fullName>
    </recommendedName>
</protein>
<evidence type="ECO:0008006" key="3">
    <source>
        <dbReference type="Google" id="ProtNLM"/>
    </source>
</evidence>
<sequence length="149" mass="16428">MMMTFGMFVFGLSTAAYQELQRQTAWRHQSQGRIGRRPARQFLGPGEDTITLTGTLLPQFTGGQQSLDQLREMANQGAAWPLIEGSGTYYGLYVIVSLNERKSDFFRDGAAQQIEFDLKLERIDEDDSAQLASTAAMRALATGLNGALA</sequence>
<evidence type="ECO:0000313" key="1">
    <source>
        <dbReference type="EMBL" id="SFU03440.1"/>
    </source>
</evidence>
<dbReference type="OrthoDB" id="1550902at2"/>
<dbReference type="InterPro" id="IPR009734">
    <property type="entry name" value="Myoviridae_GpU"/>
</dbReference>
<dbReference type="EMBL" id="FPAQ01000066">
    <property type="protein sequence ID" value="SFU03440.1"/>
    <property type="molecule type" value="Genomic_DNA"/>
</dbReference>
<reference evidence="1 2" key="1">
    <citation type="submission" date="2016-10" db="EMBL/GenBank/DDBJ databases">
        <authorList>
            <person name="de Groot N.N."/>
        </authorList>
    </citation>
    <scope>NUCLEOTIDE SEQUENCE [LARGE SCALE GENOMIC DNA]</scope>
    <source>
        <strain evidence="1 2">CGMCC 1.6493</strain>
    </source>
</reference>
<dbReference type="Pfam" id="PF06995">
    <property type="entry name" value="Phage_P2_GpU"/>
    <property type="match status" value="1"/>
</dbReference>
<gene>
    <name evidence="1" type="ORF">SAMN04487956_1664</name>
</gene>